<dbReference type="PANTHER" id="PTHR10887">
    <property type="entry name" value="DNA2/NAM7 HELICASE FAMILY"/>
    <property type="match status" value="1"/>
</dbReference>
<feature type="domain" description="NF-X1-type" evidence="6">
    <location>
        <begin position="1849"/>
        <end position="1867"/>
    </location>
</feature>
<evidence type="ECO:0000313" key="8">
    <source>
        <dbReference type="Proteomes" id="UP000835052"/>
    </source>
</evidence>
<feature type="compositionally biased region" description="Basic residues" evidence="5">
    <location>
        <begin position="190"/>
        <end position="199"/>
    </location>
</feature>
<dbReference type="OrthoDB" id="2423195at2759"/>
<feature type="compositionally biased region" description="Basic and acidic residues" evidence="5">
    <location>
        <begin position="618"/>
        <end position="636"/>
    </location>
</feature>
<dbReference type="InterPro" id="IPR041677">
    <property type="entry name" value="DNA2/NAM7_AAA_11"/>
</dbReference>
<feature type="compositionally biased region" description="Basic and acidic residues" evidence="5">
    <location>
        <begin position="223"/>
        <end position="233"/>
    </location>
</feature>
<feature type="region of interest" description="Disordered" evidence="5">
    <location>
        <begin position="176"/>
        <end position="247"/>
    </location>
</feature>
<dbReference type="InterPro" id="IPR027417">
    <property type="entry name" value="P-loop_NTPase"/>
</dbReference>
<dbReference type="Pfam" id="PF13087">
    <property type="entry name" value="AAA_12"/>
    <property type="match status" value="1"/>
</dbReference>
<dbReference type="CDD" id="cd18808">
    <property type="entry name" value="SF1_C_Upf1"/>
    <property type="match status" value="1"/>
</dbReference>
<dbReference type="EMBL" id="CAJGYM010000021">
    <property type="protein sequence ID" value="CAD6191512.1"/>
    <property type="molecule type" value="Genomic_DNA"/>
</dbReference>
<dbReference type="InterPro" id="IPR057373">
    <property type="entry name" value="ZNFX1"/>
</dbReference>
<feature type="compositionally biased region" description="Basic and acidic residues" evidence="5">
    <location>
        <begin position="587"/>
        <end position="603"/>
    </location>
</feature>
<dbReference type="Gene3D" id="3.40.50.300">
    <property type="entry name" value="P-loop containing nucleotide triphosphate hydrolases"/>
    <property type="match status" value="3"/>
</dbReference>
<dbReference type="Pfam" id="PF25396">
    <property type="entry name" value="ZNFX1"/>
    <property type="match status" value="1"/>
</dbReference>
<dbReference type="Pfam" id="PF13086">
    <property type="entry name" value="AAA_11"/>
    <property type="match status" value="2"/>
</dbReference>
<dbReference type="InterPro" id="IPR000967">
    <property type="entry name" value="Znf_NFX1"/>
</dbReference>
<gene>
    <name evidence="7" type="ORF">CAUJ_LOCUS7431</name>
</gene>
<dbReference type="SUPFAM" id="SSF52540">
    <property type="entry name" value="P-loop containing nucleoside triphosphate hydrolases"/>
    <property type="match status" value="1"/>
</dbReference>
<evidence type="ECO:0000256" key="1">
    <source>
        <dbReference type="ARBA" id="ARBA00022723"/>
    </source>
</evidence>
<feature type="compositionally biased region" description="Basic and acidic residues" evidence="5">
    <location>
        <begin position="680"/>
        <end position="701"/>
    </location>
</feature>
<keyword evidence="8" id="KW-1185">Reference proteome</keyword>
<dbReference type="Proteomes" id="UP000835052">
    <property type="component" value="Unassembled WGS sequence"/>
</dbReference>
<evidence type="ECO:0000259" key="6">
    <source>
        <dbReference type="SMART" id="SM00438"/>
    </source>
</evidence>
<feature type="compositionally biased region" description="Polar residues" evidence="5">
    <location>
        <begin position="176"/>
        <end position="189"/>
    </location>
</feature>
<feature type="region of interest" description="Disordered" evidence="5">
    <location>
        <begin position="559"/>
        <end position="701"/>
    </location>
</feature>
<feature type="compositionally biased region" description="Polar residues" evidence="5">
    <location>
        <begin position="606"/>
        <end position="615"/>
    </location>
</feature>
<evidence type="ECO:0000313" key="7">
    <source>
        <dbReference type="EMBL" id="CAD6191512.1"/>
    </source>
</evidence>
<proteinExistence type="predicted"/>
<feature type="domain" description="NF-X1-type" evidence="6">
    <location>
        <begin position="1768"/>
        <end position="1789"/>
    </location>
</feature>
<dbReference type="SMART" id="SM00438">
    <property type="entry name" value="ZnF_NFX"/>
    <property type="match status" value="5"/>
</dbReference>
<dbReference type="GO" id="GO:0008270">
    <property type="term" value="F:zinc ion binding"/>
    <property type="evidence" value="ECO:0007669"/>
    <property type="project" value="UniProtKB-KW"/>
</dbReference>
<evidence type="ECO:0000256" key="2">
    <source>
        <dbReference type="ARBA" id="ARBA00022737"/>
    </source>
</evidence>
<keyword evidence="3" id="KW-0863">Zinc-finger</keyword>
<feature type="domain" description="NF-X1-type" evidence="6">
    <location>
        <begin position="1823"/>
        <end position="1845"/>
    </location>
</feature>
<evidence type="ECO:0000256" key="3">
    <source>
        <dbReference type="ARBA" id="ARBA00022771"/>
    </source>
</evidence>
<dbReference type="GO" id="GO:0031048">
    <property type="term" value="P:regulatory ncRNA-mediated heterochromatin formation"/>
    <property type="evidence" value="ECO:0007669"/>
    <property type="project" value="TreeGrafter"/>
</dbReference>
<name>A0A8S1H8R0_9PELO</name>
<feature type="compositionally biased region" description="Basic and acidic residues" evidence="5">
    <location>
        <begin position="559"/>
        <end position="578"/>
    </location>
</feature>
<accession>A0A8S1H8R0</accession>
<comment type="caution">
    <text evidence="7">The sequence shown here is derived from an EMBL/GenBank/DDBJ whole genome shotgun (WGS) entry which is preliminary data.</text>
</comment>
<sequence length="2453" mass="279193">MPDIGGRIIATQGREFDLDLYRGQRRRPWIEIRFISQERYSTFTNFTLKVIEFLRESGILLDTTSLAHIYNEHEATKEIDEAFVKCGKLYEKGPMSTPVCIFIGGSVLGSHMDIEETFEDFTSSFRGKLYIFTIFEEEAHSMLRDKCFDELKDWCLPQGVATPVPLEPKKAMTFGNVTRDSWAEQSQRSQPRRHFRPRSTRGNPGPSPSPSFSQSKVFILEPPEPRSQDRSSEHPTISTGNATFVDEPMEEGMGSHMVNIDDVNEALKSRTNRPDDDLVIEIAGNYLFERFEHPFQRGKDNVKVLELVDYCCALDHPNARKPKRLLIDQFFQRRFPLRLIYKHFIDEVTEASVQTDICRNLANIFWSSSQLPGEMSREIEITICVFLPYINTLSEQDQLSFARTFLTIRRWFDSEGALHRDIGAAECCNPHFLTRSFGQLTRGNVKVEIGSLVDKFEYLRRGLNSVSWGFDDVGSPPEEDFHSGLIDLNYVTSVISRCIGLFLQFFEGKTAAVGFADWQYFDELVLELPQNVIHRLERTNPRLKDALGRDLDDIREMAQRRDQRDNGNDTPDVHHDFDDQIPSYSGEYRDQRSRRDEEEDFRRNASRTSNHSQPNYEEPIREEYRDNRGRRPDFKDFANGPSTSRSNYDRETNDYRPSSSSSRIEEPRRTNGVSLNQIRQDSHSTIDVEEEPPRPWIRFERTDPPEDFRTLSVIPRLADVMSSEFPYVRRIREDGHYKDSQTYLDVQFRLMREDLLSPLRDHLALYKANGTFRGNRLMDDVSSDLVVLPVSRIEGKEADRPTGTLFRYAFLSVENSPALINSLRYGSWVCLSSDGFHKEVRIAVVVQRDIDDVLMCNRKVGLWFIDEEDDDPVRQNTRYTMVLPNSYLEAYRHVLTALQRTSPYSEIPFERYLIRGARDHQLPAYYRAPLSERLQKEIEKVEAKYNDIRSAEVARRLQADDGFRIKGKKKKKNDDFDSNSAKYFSDLTISMEDDEFEDQMSLPIGLPRHPTEKSLPICIDGKEYEPETLLSDYQPTYMDESQRVAFCKAMTSELAIIQGPPGTGKTHIGVEIAKTMLINRRRWFSAGPILVVCYTNIALDQFLERLLSMIETTPEIDFDPDGPRMIRYGTMCDSDTLKSANVLRLDAAKAHEDRCPIDVRDGINRAHNDHHQRGRDIATSSYILHLLHRRVISYEVMSKAIPVHMKDEFKLWGQTHVDSKNQPLNDDEILACWLTDRSFSLASKNPKTSKYLDMDSDEDDVDFVEVLAPETTANEDGDEERFLNQLFEKMNMDADVQDKAFDLDGAEQSNYRTSSPWDLCDHESLRSCINKVQLFGTGEKFAKTKYSPAMRVDPLLRTLIEDEAPGIFKVSPVTKVEEEIMKNIFSLPRPRRWALYRLWCFELGNKIEENMPRITASYKDSCDRLKVAYSRRDIFLAKKALVVGATTTGAGKFRKEFEKVGFHALIVEEAAEVFESHVFTAMHTSMKHAVLIGDHQQLRPNPSVRNLGVEYGLSISMFERLIEANNLPFSQLQVQHRMTPIIGDVIVRPVFYPAVRDDESVKLYDQVRGMAERLFFWSHSGPSQLTSTMSHICETEIVMITELVGHLLKQGYISSEITVIATYAAQKNALVDALAFLNEDLRPIQIETVDSYQGRENKIVIVSMTRSMSSSGQSQGIGFLGEKNRICVAFTRAKHAMYIVGNGEYLSANSRLMNELVGNLNEKALIDYGIPIKCVTHGFVQVIDSPYDFAKKSPEGGCDQLCGTKLNCGHSCKRPCHPIDDHLQKPCELPCRKTCAVANHQCRKKCSEECGPCPALIVLRMPCGHVNELVCHSASKSVCSSRCDQKLPCGHRCAAKCGERCTQKCEEPVNHVYKLCGHRAEVPCWTVSAGRPPPCEAKCEEELMCGHDCPDKCGEPCQVMCKKLIERTLHCGHIITIECHQENKFVKCEVTFKQKMNPCGHLCLVECGTSDSSEFCTEACSEKLSCGHICGARCGDCRRNGKHICHAKCQKKLPCAHPCVKHCGEKCGDCESYCSTSCLHIKCGAGQMGFGRKCKELCVLCCKPCDNKCAHRSCTKKCYEVCDVKACEEVCQERLTRCQHPCLGMCGEQCPPICGTCDVKEYLKCVSMLGKDATTSIRRLIQLPNCGHIFPVEYLDEHVRKIKESNGPLICPRELCGEYMDKVIRYAKVKKRHVLQLNMDKMLRMKFQPKDLQAAIQNLEKQNSLLKSAQVTKKCPSAVSKGLQEFHSLFLLVILRAHREAVNAINNIGKMDGGRVKFFVDLGLCLATLVDLFIRVSKTTFAKEPPPNFRSVLETAADSQRGLFVKALITELCFTVEMLHSVYETGLPGALFPILLYRVHQCVFLHDLYAAQMLLLNVGGDVTKKGEKSLRSAVIEFKNMGPQSDYSSCLERFETLILEALEPSTAATGLSGSNALLRSDHWKPLKSYGLPKF</sequence>
<keyword evidence="2" id="KW-0677">Repeat</keyword>
<feature type="domain" description="NF-X1-type" evidence="6">
    <location>
        <begin position="1905"/>
        <end position="1923"/>
    </location>
</feature>
<dbReference type="PANTHER" id="PTHR10887:SF341">
    <property type="entry name" value="NFX1-TYPE ZINC FINGER-CONTAINING PROTEIN 1"/>
    <property type="match status" value="1"/>
</dbReference>
<protein>
    <recommendedName>
        <fullName evidence="6">NF-X1-type domain-containing protein</fullName>
    </recommendedName>
</protein>
<dbReference type="GO" id="GO:0004386">
    <property type="term" value="F:helicase activity"/>
    <property type="evidence" value="ECO:0007669"/>
    <property type="project" value="InterPro"/>
</dbReference>
<evidence type="ECO:0000256" key="5">
    <source>
        <dbReference type="SAM" id="MobiDB-lite"/>
    </source>
</evidence>
<feature type="domain" description="NF-X1-type" evidence="6">
    <location>
        <begin position="1795"/>
        <end position="1815"/>
    </location>
</feature>
<dbReference type="InterPro" id="IPR045055">
    <property type="entry name" value="DNA2/NAM7-like"/>
</dbReference>
<organism evidence="7 8">
    <name type="scientific">Caenorhabditis auriculariae</name>
    <dbReference type="NCBI Taxonomy" id="2777116"/>
    <lineage>
        <taxon>Eukaryota</taxon>
        <taxon>Metazoa</taxon>
        <taxon>Ecdysozoa</taxon>
        <taxon>Nematoda</taxon>
        <taxon>Chromadorea</taxon>
        <taxon>Rhabditida</taxon>
        <taxon>Rhabditina</taxon>
        <taxon>Rhabditomorpha</taxon>
        <taxon>Rhabditoidea</taxon>
        <taxon>Rhabditidae</taxon>
        <taxon>Peloderinae</taxon>
        <taxon>Caenorhabditis</taxon>
    </lineage>
</organism>
<evidence type="ECO:0000256" key="4">
    <source>
        <dbReference type="ARBA" id="ARBA00022833"/>
    </source>
</evidence>
<dbReference type="InterPro" id="IPR041679">
    <property type="entry name" value="DNA2/NAM7-like_C"/>
</dbReference>
<dbReference type="CDD" id="cd06008">
    <property type="entry name" value="NF-X1-zinc-finger"/>
    <property type="match status" value="1"/>
</dbReference>
<dbReference type="GO" id="GO:0031380">
    <property type="term" value="C:nuclear RNA-directed RNA polymerase complex"/>
    <property type="evidence" value="ECO:0007669"/>
    <property type="project" value="TreeGrafter"/>
</dbReference>
<dbReference type="InterPro" id="IPR047187">
    <property type="entry name" value="SF1_C_Upf1"/>
</dbReference>
<keyword evidence="4" id="KW-0862">Zinc</keyword>
<keyword evidence="1" id="KW-0479">Metal-binding</keyword>
<reference evidence="7" key="1">
    <citation type="submission" date="2020-10" db="EMBL/GenBank/DDBJ databases">
        <authorList>
            <person name="Kikuchi T."/>
        </authorList>
    </citation>
    <scope>NUCLEOTIDE SEQUENCE</scope>
    <source>
        <strain evidence="7">NKZ352</strain>
    </source>
</reference>